<dbReference type="RefSeq" id="WP_026737064.1">
    <property type="nucleotide sequence ID" value="NZ_AP019822.1"/>
</dbReference>
<dbReference type="PANTHER" id="PTHR30469">
    <property type="entry name" value="MULTIDRUG RESISTANCE PROTEIN MDTA"/>
    <property type="match status" value="1"/>
</dbReference>
<dbReference type="PROSITE" id="PS51257">
    <property type="entry name" value="PROKAR_LIPOPROTEIN"/>
    <property type="match status" value="1"/>
</dbReference>
<dbReference type="InterPro" id="IPR058792">
    <property type="entry name" value="Beta-barrel_RND_2"/>
</dbReference>
<dbReference type="PANTHER" id="PTHR30469:SF33">
    <property type="entry name" value="SLR1207 PROTEIN"/>
    <property type="match status" value="1"/>
</dbReference>
<accession>A0A510J8A1</accession>
<evidence type="ECO:0000259" key="2">
    <source>
        <dbReference type="Pfam" id="PF25917"/>
    </source>
</evidence>
<dbReference type="KEGG" id="lgo:JCM16774_0444"/>
<name>A0A510J8A1_9FUSO</name>
<evidence type="ECO:0000256" key="1">
    <source>
        <dbReference type="ARBA" id="ARBA00009477"/>
    </source>
</evidence>
<sequence length="347" mass="37770">MKNGKKSYYNKYILGLLVLLIFAISCGKKKEQKVEEDLRPVKTVLLNQSDMSLGYTAGAEIKGKEEIPYTAVVSGELTVLNVKDGDTVHAGQVILGIDNQAARSNVQSASANYNAARIQYEKYSQLYQKRLITETDYLNAKTNYESASANLALANDSNSKSVIKADINGVISGLTLERHQQISAGQTLFKIVNESEMEIKVGVSPNAISKIKVGTDAKIKIDELNKEVSGKVYEISGTADTKTRQFVVKIRIPNPEKEIKSGMYGTASIDTGIEAGIIIPKEAIVVRGVQQIIYIVRDGKAMAIPIKILNQNEKYAAVEGEGLTAGSELIIDGQNVVQDGEKLKKVN</sequence>
<dbReference type="Gene3D" id="1.10.287.470">
    <property type="entry name" value="Helix hairpin bin"/>
    <property type="match status" value="1"/>
</dbReference>
<dbReference type="InterPro" id="IPR058625">
    <property type="entry name" value="MdtA-like_BSH"/>
</dbReference>
<gene>
    <name evidence="4" type="ORF">JCM16774_0444</name>
</gene>
<dbReference type="STRING" id="714315.GCA_000516535_00447"/>
<dbReference type="GO" id="GO:0015562">
    <property type="term" value="F:efflux transmembrane transporter activity"/>
    <property type="evidence" value="ECO:0007669"/>
    <property type="project" value="TreeGrafter"/>
</dbReference>
<proteinExistence type="inferred from homology"/>
<dbReference type="InterPro" id="IPR006143">
    <property type="entry name" value="RND_pump_MFP"/>
</dbReference>
<reference evidence="4 5" key="1">
    <citation type="submission" date="2019-07" db="EMBL/GenBank/DDBJ databases">
        <title>Complete Genome Sequence of Leptotrichia goodfellowii Strain JCM 16774.</title>
        <authorList>
            <person name="Watanabe S."/>
            <person name="Cui L."/>
        </authorList>
    </citation>
    <scope>NUCLEOTIDE SEQUENCE [LARGE SCALE GENOMIC DNA]</scope>
    <source>
        <strain evidence="4 5">JCM16774</strain>
    </source>
</reference>
<dbReference type="SUPFAM" id="SSF111369">
    <property type="entry name" value="HlyD-like secretion proteins"/>
    <property type="match status" value="1"/>
</dbReference>
<dbReference type="Gene3D" id="2.40.30.170">
    <property type="match status" value="1"/>
</dbReference>
<protein>
    <submittedName>
        <fullName evidence="4">Efflux transporter, RND family, MFP subunit</fullName>
    </submittedName>
</protein>
<organism evidence="4 5">
    <name type="scientific">Pseudoleptotrichia goodfellowii</name>
    <dbReference type="NCBI Taxonomy" id="157692"/>
    <lineage>
        <taxon>Bacteria</taxon>
        <taxon>Fusobacteriati</taxon>
        <taxon>Fusobacteriota</taxon>
        <taxon>Fusobacteriia</taxon>
        <taxon>Fusobacteriales</taxon>
        <taxon>Leptotrichiaceae</taxon>
        <taxon>Pseudoleptotrichia</taxon>
    </lineage>
</organism>
<feature type="domain" description="Multidrug resistance protein MdtA-like barrel-sandwich hybrid" evidence="2">
    <location>
        <begin position="70"/>
        <end position="192"/>
    </location>
</feature>
<dbReference type="Gene3D" id="2.40.50.100">
    <property type="match status" value="1"/>
</dbReference>
<dbReference type="Proteomes" id="UP000321606">
    <property type="component" value="Chromosome"/>
</dbReference>
<dbReference type="OrthoDB" id="79281at2"/>
<comment type="similarity">
    <text evidence="1">Belongs to the membrane fusion protein (MFP) (TC 8.A.1) family.</text>
</comment>
<dbReference type="Pfam" id="PF25954">
    <property type="entry name" value="Beta-barrel_RND_2"/>
    <property type="match status" value="1"/>
</dbReference>
<evidence type="ECO:0000313" key="4">
    <source>
        <dbReference type="EMBL" id="BBM35519.1"/>
    </source>
</evidence>
<dbReference type="EMBL" id="AP019822">
    <property type="protein sequence ID" value="BBM35519.1"/>
    <property type="molecule type" value="Genomic_DNA"/>
</dbReference>
<dbReference type="Pfam" id="PF25917">
    <property type="entry name" value="BSH_RND"/>
    <property type="match status" value="1"/>
</dbReference>
<evidence type="ECO:0000259" key="3">
    <source>
        <dbReference type="Pfam" id="PF25954"/>
    </source>
</evidence>
<dbReference type="AlphaFoldDB" id="A0A510J8A1"/>
<evidence type="ECO:0000313" key="5">
    <source>
        <dbReference type="Proteomes" id="UP000321606"/>
    </source>
</evidence>
<dbReference type="NCBIfam" id="TIGR01730">
    <property type="entry name" value="RND_mfp"/>
    <property type="match status" value="1"/>
</dbReference>
<feature type="domain" description="CusB-like beta-barrel" evidence="3">
    <location>
        <begin position="202"/>
        <end position="270"/>
    </location>
</feature>
<dbReference type="Gene3D" id="2.40.420.20">
    <property type="match status" value="1"/>
</dbReference>
<dbReference type="GO" id="GO:1990281">
    <property type="term" value="C:efflux pump complex"/>
    <property type="evidence" value="ECO:0007669"/>
    <property type="project" value="TreeGrafter"/>
</dbReference>